<sequence>MHAEAQRPARTTATILKEAQQAPHRGAVAYKEAAAAITGVPTCSGSCYQSSDPCAGATDTAPTSKTAVACQVACSAKHAFSAFVEHRVQDLPSRWRWLGTAPR</sequence>
<gene>
    <name evidence="1" type="ORF">TGVAND_289370</name>
</gene>
<dbReference type="EMBL" id="AEYJ02000585">
    <property type="protein sequence ID" value="KFH08963.1"/>
    <property type="molecule type" value="Genomic_DNA"/>
</dbReference>
<evidence type="ECO:0000313" key="1">
    <source>
        <dbReference type="EMBL" id="KFH08963.1"/>
    </source>
</evidence>
<protein>
    <submittedName>
        <fullName evidence="1">Uncharacterized protein</fullName>
    </submittedName>
</protein>
<evidence type="ECO:0000313" key="2">
    <source>
        <dbReference type="Proteomes" id="UP000028840"/>
    </source>
</evidence>
<dbReference type="AlphaFoldDB" id="A0A086Q8N1"/>
<dbReference type="VEuPathDB" id="ToxoDB:TGVAND_289370"/>
<dbReference type="Proteomes" id="UP000028840">
    <property type="component" value="Unassembled WGS sequence"/>
</dbReference>
<proteinExistence type="predicted"/>
<reference evidence="1 2" key="2">
    <citation type="journal article" date="2015" name="Eukaryot. Cell">
        <title>Genetic mapping reveals that sinefungin resistance in Toxoplasma gondii is controlled by a putative amino acid transporter locus that can be used as a negative selectable marker.</title>
        <authorList>
            <person name="Behnke M.S."/>
            <person name="Khan A."/>
            <person name="Sibley L.D."/>
        </authorList>
    </citation>
    <scope>NUCLEOTIDE SEQUENCE [LARGE SCALE GENOMIC DNA]</scope>
    <source>
        <strain evidence="1 2">VAND</strain>
    </source>
</reference>
<organism evidence="1 2">
    <name type="scientific">Toxoplasma gondii VAND</name>
    <dbReference type="NCBI Taxonomy" id="933077"/>
    <lineage>
        <taxon>Eukaryota</taxon>
        <taxon>Sar</taxon>
        <taxon>Alveolata</taxon>
        <taxon>Apicomplexa</taxon>
        <taxon>Conoidasida</taxon>
        <taxon>Coccidia</taxon>
        <taxon>Eucoccidiorida</taxon>
        <taxon>Eimeriorina</taxon>
        <taxon>Sarcocystidae</taxon>
        <taxon>Toxoplasma</taxon>
    </lineage>
</organism>
<dbReference type="OrthoDB" id="10401219at2759"/>
<name>A0A086Q8N1_TOXGO</name>
<accession>A0A086Q8N1</accession>
<comment type="caution">
    <text evidence="1">The sequence shown here is derived from an EMBL/GenBank/DDBJ whole genome shotgun (WGS) entry which is preliminary data.</text>
</comment>
<reference evidence="1 2" key="1">
    <citation type="submission" date="2014-08" db="EMBL/GenBank/DDBJ databases">
        <authorList>
            <person name="Sibley D."/>
            <person name="Venepally P."/>
            <person name="Karamycheva S."/>
            <person name="Hadjithomas M."/>
            <person name="Khan A."/>
            <person name="Brunk B."/>
            <person name="Roos D."/>
            <person name="Caler E."/>
            <person name="Lorenzi H."/>
        </authorList>
    </citation>
    <scope>NUCLEOTIDE SEQUENCE [LARGE SCALE GENOMIC DNA]</scope>
    <source>
        <strain evidence="1 2">VAND</strain>
    </source>
</reference>